<feature type="compositionally biased region" description="Polar residues" evidence="2">
    <location>
        <begin position="90"/>
        <end position="105"/>
    </location>
</feature>
<organism evidence="3 4">
    <name type="scientific">Cytospora leucostoma</name>
    <dbReference type="NCBI Taxonomy" id="1230097"/>
    <lineage>
        <taxon>Eukaryota</taxon>
        <taxon>Fungi</taxon>
        <taxon>Dikarya</taxon>
        <taxon>Ascomycota</taxon>
        <taxon>Pezizomycotina</taxon>
        <taxon>Sordariomycetes</taxon>
        <taxon>Sordariomycetidae</taxon>
        <taxon>Diaporthales</taxon>
        <taxon>Cytosporaceae</taxon>
        <taxon>Cytospora</taxon>
    </lineage>
</organism>
<dbReference type="Proteomes" id="UP000285146">
    <property type="component" value="Unassembled WGS sequence"/>
</dbReference>
<proteinExistence type="predicted"/>
<feature type="compositionally biased region" description="Basic residues" evidence="2">
    <location>
        <begin position="138"/>
        <end position="150"/>
    </location>
</feature>
<feature type="compositionally biased region" description="Basic and acidic residues" evidence="2">
    <location>
        <begin position="78"/>
        <end position="88"/>
    </location>
</feature>
<dbReference type="AlphaFoldDB" id="A0A423XC44"/>
<feature type="region of interest" description="Disordered" evidence="2">
    <location>
        <begin position="78"/>
        <end position="159"/>
    </location>
</feature>
<keyword evidence="1" id="KW-0175">Coiled coil</keyword>
<evidence type="ECO:0000313" key="3">
    <source>
        <dbReference type="EMBL" id="ROW13596.1"/>
    </source>
</evidence>
<evidence type="ECO:0000256" key="1">
    <source>
        <dbReference type="SAM" id="Coils"/>
    </source>
</evidence>
<dbReference type="EMBL" id="LKEB01000018">
    <property type="protein sequence ID" value="ROW13596.1"/>
    <property type="molecule type" value="Genomic_DNA"/>
</dbReference>
<sequence>MAQQPAQHHWAWLLGTRQVPKSPSIAYLPVRQVDGTVAYQQCWITPTDHPERFINCSACSYPHHPSIATCQLCGTQLDRHSDTEKPNRPEQPSLTDSDPQHSTGSKHVPRRSMPTEKPPKKHVRFEDPHSEDPLSKVQRGHKPAPKRSTGKKTAYPTTEAAKIWRDMEQVEMNLERVTEKLERNGQRITEQVERELESIRERLEKIGQRIRELAGLDGQRVRNQIQRSR</sequence>
<protein>
    <submittedName>
        <fullName evidence="3">Uncharacterized protein</fullName>
    </submittedName>
</protein>
<name>A0A423XC44_9PEZI</name>
<accession>A0A423XC44</accession>
<feature type="coiled-coil region" evidence="1">
    <location>
        <begin position="167"/>
        <end position="216"/>
    </location>
</feature>
<reference evidence="3 4" key="1">
    <citation type="submission" date="2015-09" db="EMBL/GenBank/DDBJ databases">
        <title>Host preference determinants of Valsa canker pathogens revealed by comparative genomics.</title>
        <authorList>
            <person name="Yin Z."/>
            <person name="Huang L."/>
        </authorList>
    </citation>
    <scope>NUCLEOTIDE SEQUENCE [LARGE SCALE GENOMIC DNA]</scope>
    <source>
        <strain evidence="3 4">SXYLt</strain>
    </source>
</reference>
<feature type="compositionally biased region" description="Basic and acidic residues" evidence="2">
    <location>
        <begin position="113"/>
        <end position="134"/>
    </location>
</feature>
<gene>
    <name evidence="3" type="ORF">VPNG_04623</name>
</gene>
<dbReference type="InParanoid" id="A0A423XC44"/>
<evidence type="ECO:0000313" key="4">
    <source>
        <dbReference type="Proteomes" id="UP000285146"/>
    </source>
</evidence>
<evidence type="ECO:0000256" key="2">
    <source>
        <dbReference type="SAM" id="MobiDB-lite"/>
    </source>
</evidence>
<keyword evidence="4" id="KW-1185">Reference proteome</keyword>
<comment type="caution">
    <text evidence="3">The sequence shown here is derived from an EMBL/GenBank/DDBJ whole genome shotgun (WGS) entry which is preliminary data.</text>
</comment>